<dbReference type="EMBL" id="BDIP01002877">
    <property type="protein sequence ID" value="GCA63265.1"/>
    <property type="molecule type" value="Genomic_DNA"/>
</dbReference>
<name>A0A391NNV5_9EUKA</name>
<keyword evidence="3" id="KW-1185">Reference proteome</keyword>
<reference evidence="2 3" key="1">
    <citation type="journal article" date="2018" name="PLoS ONE">
        <title>The draft genome of Kipferlia bialata reveals reductive genome evolution in fornicate parasites.</title>
        <authorList>
            <person name="Tanifuji G."/>
            <person name="Takabayashi S."/>
            <person name="Kume K."/>
            <person name="Takagi M."/>
            <person name="Nakayama T."/>
            <person name="Kamikawa R."/>
            <person name="Inagaki Y."/>
            <person name="Hashimoto T."/>
        </authorList>
    </citation>
    <scope>NUCLEOTIDE SEQUENCE [LARGE SCALE GENOMIC DNA]</scope>
    <source>
        <strain evidence="2">NY0173</strain>
    </source>
</reference>
<evidence type="ECO:0000313" key="3">
    <source>
        <dbReference type="Proteomes" id="UP000265618"/>
    </source>
</evidence>
<evidence type="ECO:0000256" key="1">
    <source>
        <dbReference type="SAM" id="MobiDB-lite"/>
    </source>
</evidence>
<organism evidence="2 3">
    <name type="scientific">Kipferlia bialata</name>
    <dbReference type="NCBI Taxonomy" id="797122"/>
    <lineage>
        <taxon>Eukaryota</taxon>
        <taxon>Metamonada</taxon>
        <taxon>Carpediemonas-like organisms</taxon>
        <taxon>Kipferlia</taxon>
    </lineage>
</organism>
<proteinExistence type="predicted"/>
<dbReference type="Proteomes" id="UP000265618">
    <property type="component" value="Unassembled WGS sequence"/>
</dbReference>
<protein>
    <submittedName>
        <fullName evidence="2">Uncharacterized protein</fullName>
    </submittedName>
</protein>
<feature type="region of interest" description="Disordered" evidence="1">
    <location>
        <begin position="51"/>
        <end position="70"/>
    </location>
</feature>
<gene>
    <name evidence="2" type="ORF">KIPB_008901</name>
</gene>
<dbReference type="AlphaFoldDB" id="A0A391NNV5"/>
<evidence type="ECO:0000313" key="2">
    <source>
        <dbReference type="EMBL" id="GCA63265.1"/>
    </source>
</evidence>
<comment type="caution">
    <text evidence="2">The sequence shown here is derived from an EMBL/GenBank/DDBJ whole genome shotgun (WGS) entry which is preliminary data.</text>
</comment>
<accession>A0A391NNV5</accession>
<sequence length="320" mass="35025">MSPTGDQTLDWDHCKRVIDTVLPAVLAQPETVSADECSALRQLVAVLEKRQSAGTGDAEPNTSTEEACDSSADSACAQEASGGTPVEGYRGAIQETFSFPMFWQGVQFNTFQELFDVSKYPLVACPPSTSAYEVEQLTLWKPYKESKRLGEALALMVGFYSGNDAAEKVGLGTWGLFQDAHIGLKAVEAGYGKGGGWRVEWRGGEAVSVLGNSPGELYGKIQQMDAELGMDSRQVAEVALHWAGGNPYRAHAFGRDEEILVGTVQEQWSLLERVRSHTLPPFYPFKDAFNSMWARFEGVDKDSLSEMPDSDVDTFLVRSQ</sequence>